<protein>
    <recommendedName>
        <fullName evidence="2">tRNA pseudouridine(55) synthase</fullName>
        <ecNumber evidence="2">5.4.99.25</ecNumber>
    </recommendedName>
</protein>
<dbReference type="PANTHER" id="PTHR13767">
    <property type="entry name" value="TRNA-PSEUDOURIDINE SYNTHASE"/>
    <property type="match status" value="1"/>
</dbReference>
<dbReference type="GO" id="GO:1990481">
    <property type="term" value="P:mRNA pseudouridine synthesis"/>
    <property type="evidence" value="ECO:0007669"/>
    <property type="project" value="TreeGrafter"/>
</dbReference>
<dbReference type="eggNOG" id="KOG2529">
    <property type="taxonomic scope" value="Eukaryota"/>
</dbReference>
<keyword evidence="4" id="KW-0413">Isomerase</keyword>
<dbReference type="NCBIfam" id="TIGR00431">
    <property type="entry name" value="TruB"/>
    <property type="match status" value="1"/>
</dbReference>
<evidence type="ECO:0000259" key="5">
    <source>
        <dbReference type="Pfam" id="PF01509"/>
    </source>
</evidence>
<dbReference type="InterPro" id="IPR020103">
    <property type="entry name" value="PsdUridine_synth_cat_dom_sf"/>
</dbReference>
<evidence type="ECO:0000313" key="7">
    <source>
        <dbReference type="EMBL" id="EEH57212.1"/>
    </source>
</evidence>
<evidence type="ECO:0000313" key="8">
    <source>
        <dbReference type="Proteomes" id="UP000001876"/>
    </source>
</evidence>
<dbReference type="InterPro" id="IPR032819">
    <property type="entry name" value="TruB_C"/>
</dbReference>
<dbReference type="Gene3D" id="3.30.2350.10">
    <property type="entry name" value="Pseudouridine synthase"/>
    <property type="match status" value="1"/>
</dbReference>
<dbReference type="AlphaFoldDB" id="C1MSX4"/>
<name>C1MSX4_MICPC</name>
<dbReference type="Pfam" id="PF16198">
    <property type="entry name" value="TruB_C_2"/>
    <property type="match status" value="1"/>
</dbReference>
<feature type="domain" description="tRNA pseudouridylate synthase B C-terminal" evidence="6">
    <location>
        <begin position="179"/>
        <end position="227"/>
    </location>
</feature>
<comment type="similarity">
    <text evidence="1">Belongs to the pseudouridine synthase TruB family.</text>
</comment>
<gene>
    <name evidence="7" type="ORF">MICPUCDRAFT_16788</name>
</gene>
<dbReference type="Pfam" id="PF01509">
    <property type="entry name" value="TruB_N"/>
    <property type="match status" value="1"/>
</dbReference>
<evidence type="ECO:0000256" key="4">
    <source>
        <dbReference type="ARBA" id="ARBA00023235"/>
    </source>
</evidence>
<keyword evidence="8" id="KW-1185">Reference proteome</keyword>
<accession>C1MSX4</accession>
<proteinExistence type="inferred from homology"/>
<organism evidence="8">
    <name type="scientific">Micromonas pusilla (strain CCMP1545)</name>
    <name type="common">Picoplanktonic green alga</name>
    <dbReference type="NCBI Taxonomy" id="564608"/>
    <lineage>
        <taxon>Eukaryota</taxon>
        <taxon>Viridiplantae</taxon>
        <taxon>Chlorophyta</taxon>
        <taxon>Mamiellophyceae</taxon>
        <taxon>Mamiellales</taxon>
        <taxon>Mamiellaceae</taxon>
        <taxon>Micromonas</taxon>
    </lineage>
</organism>
<feature type="domain" description="Pseudouridine synthase II N-terminal" evidence="5">
    <location>
        <begin position="26"/>
        <end position="178"/>
    </location>
</feature>
<evidence type="ECO:0000256" key="1">
    <source>
        <dbReference type="ARBA" id="ARBA00008999"/>
    </source>
</evidence>
<reference evidence="7 8" key="1">
    <citation type="journal article" date="2009" name="Science">
        <title>Green evolution and dynamic adaptations revealed by genomes of the marine picoeukaryotes Micromonas.</title>
        <authorList>
            <person name="Worden A.Z."/>
            <person name="Lee J.H."/>
            <person name="Mock T."/>
            <person name="Rouze P."/>
            <person name="Simmons M.P."/>
            <person name="Aerts A.L."/>
            <person name="Allen A.E."/>
            <person name="Cuvelier M.L."/>
            <person name="Derelle E."/>
            <person name="Everett M.V."/>
            <person name="Foulon E."/>
            <person name="Grimwood J."/>
            <person name="Gundlach H."/>
            <person name="Henrissat B."/>
            <person name="Napoli C."/>
            <person name="McDonald S.M."/>
            <person name="Parker M.S."/>
            <person name="Rombauts S."/>
            <person name="Salamov A."/>
            <person name="Von Dassow P."/>
            <person name="Badger J.H."/>
            <person name="Coutinho P.M."/>
            <person name="Demir E."/>
            <person name="Dubchak I."/>
            <person name="Gentemann C."/>
            <person name="Eikrem W."/>
            <person name="Gready J.E."/>
            <person name="John U."/>
            <person name="Lanier W."/>
            <person name="Lindquist E.A."/>
            <person name="Lucas S."/>
            <person name="Mayer K.F."/>
            <person name="Moreau H."/>
            <person name="Not F."/>
            <person name="Otillar R."/>
            <person name="Panaud O."/>
            <person name="Pangilinan J."/>
            <person name="Paulsen I."/>
            <person name="Piegu B."/>
            <person name="Poliakov A."/>
            <person name="Robbens S."/>
            <person name="Schmutz J."/>
            <person name="Toulza E."/>
            <person name="Wyss T."/>
            <person name="Zelensky A."/>
            <person name="Zhou K."/>
            <person name="Armbrust E.V."/>
            <person name="Bhattacharya D."/>
            <person name="Goodenough U.W."/>
            <person name="Van de Peer Y."/>
            <person name="Grigoriev I.V."/>
        </authorList>
    </citation>
    <scope>NUCLEOTIDE SEQUENCE [LARGE SCALE GENOMIC DNA]</scope>
    <source>
        <strain evidence="7 8">CCMP1545</strain>
    </source>
</reference>
<dbReference type="RefSeq" id="XP_003058757.1">
    <property type="nucleotide sequence ID" value="XM_003058711.1"/>
</dbReference>
<dbReference type="InterPro" id="IPR002501">
    <property type="entry name" value="PsdUridine_synth_N"/>
</dbReference>
<dbReference type="PANTHER" id="PTHR13767:SF2">
    <property type="entry name" value="PSEUDOURIDYLATE SYNTHASE TRUB1"/>
    <property type="match status" value="1"/>
</dbReference>
<dbReference type="GO" id="GO:0006400">
    <property type="term" value="P:tRNA modification"/>
    <property type="evidence" value="ECO:0007669"/>
    <property type="project" value="TreeGrafter"/>
</dbReference>
<keyword evidence="3" id="KW-0819">tRNA processing</keyword>
<dbReference type="SUPFAM" id="SSF55120">
    <property type="entry name" value="Pseudouridine synthase"/>
    <property type="match status" value="1"/>
</dbReference>
<dbReference type="InterPro" id="IPR014780">
    <property type="entry name" value="tRNA_psdUridine_synth_TruB"/>
</dbReference>
<dbReference type="KEGG" id="mpp:MICPUCDRAFT_16788"/>
<dbReference type="GO" id="GO:0160148">
    <property type="term" value="F:tRNA pseudouridine(55) synthase activity"/>
    <property type="evidence" value="ECO:0007669"/>
    <property type="project" value="UniProtKB-EC"/>
</dbReference>
<dbReference type="STRING" id="564608.C1MSX4"/>
<dbReference type="GeneID" id="9684196"/>
<evidence type="ECO:0000256" key="3">
    <source>
        <dbReference type="ARBA" id="ARBA00022694"/>
    </source>
</evidence>
<dbReference type="GO" id="GO:0005634">
    <property type="term" value="C:nucleus"/>
    <property type="evidence" value="ECO:0007669"/>
    <property type="project" value="TreeGrafter"/>
</dbReference>
<dbReference type="OMA" id="VDKPSGF"/>
<evidence type="ECO:0000259" key="6">
    <source>
        <dbReference type="Pfam" id="PF16198"/>
    </source>
</evidence>
<dbReference type="GO" id="GO:0003723">
    <property type="term" value="F:RNA binding"/>
    <property type="evidence" value="ECO:0007669"/>
    <property type="project" value="InterPro"/>
</dbReference>
<evidence type="ECO:0000256" key="2">
    <source>
        <dbReference type="ARBA" id="ARBA00012787"/>
    </source>
</evidence>
<dbReference type="EC" id="5.4.99.25" evidence="2"/>
<sequence>MVLLVDKPRGYTSFDVVARVRGIARRMGVKKVGHCGTLDPMATGVLVLCVGQARSVSPWSPYDRAYVGTMKLGERTPSQDADTAPDATFPWEGIADDELRDAAAKLVGDLKQAHDPQLPPMYSAIKVKGKRLYESARKGEVVERKTRDVRVDAFEVERDATNRQLVHFKVECGKGTYVRTLAHDLGESLGSAAHLTALRRVRVGEYDVDDAWTIDMLNDACAPMVEAAEDAKAAAAAAAGGR</sequence>
<dbReference type="HAMAP" id="MF_01080">
    <property type="entry name" value="TruB_bact"/>
    <property type="match status" value="1"/>
</dbReference>
<dbReference type="CDD" id="cd02573">
    <property type="entry name" value="PseudoU_synth_EcTruB"/>
    <property type="match status" value="1"/>
</dbReference>
<dbReference type="OrthoDB" id="9995526at2759"/>
<dbReference type="EMBL" id="GG663739">
    <property type="protein sequence ID" value="EEH57212.1"/>
    <property type="molecule type" value="Genomic_DNA"/>
</dbReference>
<dbReference type="Proteomes" id="UP000001876">
    <property type="component" value="Unassembled WGS sequence"/>
</dbReference>